<name>A0A1G5E567_9FLAO</name>
<protein>
    <recommendedName>
        <fullName evidence="1">DUF4266 domain-containing protein</fullName>
    </recommendedName>
</protein>
<dbReference type="InterPro" id="IPR025362">
    <property type="entry name" value="DUF4266"/>
</dbReference>
<dbReference type="STRING" id="490189.SAMN02927903_00948"/>
<keyword evidence="3" id="KW-1185">Reference proteome</keyword>
<evidence type="ECO:0000313" key="2">
    <source>
        <dbReference type="EMBL" id="SCY22173.1"/>
    </source>
</evidence>
<reference evidence="2 3" key="1">
    <citation type="submission" date="2016-10" db="EMBL/GenBank/DDBJ databases">
        <authorList>
            <person name="de Groot N.N."/>
        </authorList>
    </citation>
    <scope>NUCLEOTIDE SEQUENCE [LARGE SCALE GENOMIC DNA]</scope>
    <source>
        <strain evidence="2 3">CGMCC 1.7031</strain>
    </source>
</reference>
<dbReference type="Pfam" id="PF14086">
    <property type="entry name" value="DUF4266"/>
    <property type="match status" value="1"/>
</dbReference>
<dbReference type="EMBL" id="FMVF01000004">
    <property type="protein sequence ID" value="SCY22173.1"/>
    <property type="molecule type" value="Genomic_DNA"/>
</dbReference>
<dbReference type="OrthoDB" id="679785at2"/>
<evidence type="ECO:0000313" key="3">
    <source>
        <dbReference type="Proteomes" id="UP000199354"/>
    </source>
</evidence>
<dbReference type="AlphaFoldDB" id="A0A1G5E567"/>
<dbReference type="RefSeq" id="WP_091141160.1">
    <property type="nucleotide sequence ID" value="NZ_FMVF01000004.1"/>
</dbReference>
<dbReference type="PROSITE" id="PS51257">
    <property type="entry name" value="PROKAR_LIPOPROTEIN"/>
    <property type="match status" value="1"/>
</dbReference>
<accession>A0A1G5E567</accession>
<proteinExistence type="predicted"/>
<evidence type="ECO:0000259" key="1">
    <source>
        <dbReference type="Pfam" id="PF14086"/>
    </source>
</evidence>
<gene>
    <name evidence="2" type="ORF">SAMN02927903_00948</name>
</gene>
<sequence>MKKPNSQLLILLGGLSILASCTPVKEYQKGKLNDSEMVLSNRKIQKTENSFQTYREGASGANGGKTGGGCGCN</sequence>
<dbReference type="Proteomes" id="UP000199354">
    <property type="component" value="Unassembled WGS sequence"/>
</dbReference>
<organism evidence="2 3">
    <name type="scientific">Flavobacterium caeni</name>
    <dbReference type="NCBI Taxonomy" id="490189"/>
    <lineage>
        <taxon>Bacteria</taxon>
        <taxon>Pseudomonadati</taxon>
        <taxon>Bacteroidota</taxon>
        <taxon>Flavobacteriia</taxon>
        <taxon>Flavobacteriales</taxon>
        <taxon>Flavobacteriaceae</taxon>
        <taxon>Flavobacterium</taxon>
    </lineage>
</organism>
<feature type="domain" description="DUF4266" evidence="1">
    <location>
        <begin position="24"/>
        <end position="73"/>
    </location>
</feature>